<evidence type="ECO:0000259" key="3">
    <source>
        <dbReference type="Pfam" id="PF01702"/>
    </source>
</evidence>
<dbReference type="PANTHER" id="PTHR43468">
    <property type="match status" value="1"/>
</dbReference>
<dbReference type="GO" id="GO:0006400">
    <property type="term" value="P:tRNA modification"/>
    <property type="evidence" value="ECO:0007669"/>
    <property type="project" value="InterPro"/>
</dbReference>
<dbReference type="GO" id="GO:0016740">
    <property type="term" value="F:transferase activity"/>
    <property type="evidence" value="ECO:0007669"/>
    <property type="project" value="UniProtKB-KW"/>
</dbReference>
<dbReference type="GO" id="GO:0046872">
    <property type="term" value="F:metal ion binding"/>
    <property type="evidence" value="ECO:0007669"/>
    <property type="project" value="UniProtKB-KW"/>
</dbReference>
<proteinExistence type="predicted"/>
<dbReference type="Pfam" id="PF01702">
    <property type="entry name" value="TGT"/>
    <property type="match status" value="1"/>
</dbReference>
<keyword evidence="5" id="KW-1185">Reference proteome</keyword>
<dbReference type="SUPFAM" id="SSF51713">
    <property type="entry name" value="tRNA-guanine transglycosylase"/>
    <property type="match status" value="1"/>
</dbReference>
<dbReference type="EMBL" id="CP031041">
    <property type="protein sequence ID" value="QDZ22702.1"/>
    <property type="molecule type" value="Genomic_DNA"/>
</dbReference>
<evidence type="ECO:0000313" key="4">
    <source>
        <dbReference type="EMBL" id="QDZ22702.1"/>
    </source>
</evidence>
<keyword evidence="4" id="KW-0808">Transferase</keyword>
<dbReference type="NCBIfam" id="TIGR00449">
    <property type="entry name" value="tgt_general"/>
    <property type="match status" value="1"/>
</dbReference>
<dbReference type="InterPro" id="IPR002616">
    <property type="entry name" value="tRNA_ribo_trans-like"/>
</dbReference>
<name>A0A5B8MTH1_9CHLO</name>
<accession>A0A5B8MTH1</accession>
<evidence type="ECO:0000256" key="2">
    <source>
        <dbReference type="SAM" id="MobiDB-lite"/>
    </source>
</evidence>
<feature type="compositionally biased region" description="Low complexity" evidence="2">
    <location>
        <begin position="101"/>
        <end position="114"/>
    </location>
</feature>
<dbReference type="AlphaFoldDB" id="A0A5B8MTH1"/>
<gene>
    <name evidence="4" type="ORF">A3770_08p52200</name>
</gene>
<evidence type="ECO:0000313" key="5">
    <source>
        <dbReference type="Proteomes" id="UP000316726"/>
    </source>
</evidence>
<organism evidence="4 5">
    <name type="scientific">Chloropicon primus</name>
    <dbReference type="NCBI Taxonomy" id="1764295"/>
    <lineage>
        <taxon>Eukaryota</taxon>
        <taxon>Viridiplantae</taxon>
        <taxon>Chlorophyta</taxon>
        <taxon>Chloropicophyceae</taxon>
        <taxon>Chloropicales</taxon>
        <taxon>Chloropicaceae</taxon>
        <taxon>Chloropicon</taxon>
    </lineage>
</organism>
<keyword evidence="1" id="KW-0479">Metal-binding</keyword>
<evidence type="ECO:0000256" key="1">
    <source>
        <dbReference type="ARBA" id="ARBA00022723"/>
    </source>
</evidence>
<reference evidence="4 5" key="1">
    <citation type="submission" date="2018-07" db="EMBL/GenBank/DDBJ databases">
        <title>The complete nuclear genome of the prasinophyte Chloropicon primus (CCMP1205).</title>
        <authorList>
            <person name="Pombert J.-F."/>
            <person name="Otis C."/>
            <person name="Turmel M."/>
            <person name="Lemieux C."/>
        </authorList>
    </citation>
    <scope>NUCLEOTIDE SEQUENCE [LARGE SCALE GENOMIC DNA]</scope>
    <source>
        <strain evidence="4 5">CCMP1205</strain>
    </source>
</reference>
<sequence>MRRFVAVAVASSGRSHRKAWSVSALRDAEKPPPSSETFETWEPRDFFSFEVLHQSTASKARVGRIHTPHGYVDTPGYVAVATNAALKHIDHTLTDFKHDSSSSSLSSTTPSSTSRLGIDGGQQLMFCNSYHLLLQPGGDVVEEAGGLHKFMNRNHPLITDSGGFQVFSLSNHSVTDELNRKQTTTRYAKGMLKVTEEGAVFRSYRDGKLVNLTPERSVLNQKQLGADIIIPLDELPPFHTSTADLVRSVALTHRWEARSLRTHLEDVKQQAMLGVIHGGIDREIRTWSTDYIKSLPFDGFAIGGSLGRDTGELMGILNTVMPMLQRDGEALPATQQRPVHLLGVGDEGSIRAAVQMGLDTFDSCFPTRLGRHGTALTSKGRLNITNRRFKTEYNAVLDEECDCHVCANGFSRAYLHHLFKAKEPLGHQFLAIHNLRYMNRLMASIRSDILENKL</sequence>
<dbReference type="PANTHER" id="PTHR43468:SF1">
    <property type="entry name" value="TRNA-GUANOSINE(34) QUEUINE TRANSGLYCOSYLASE"/>
    <property type="match status" value="1"/>
</dbReference>
<feature type="region of interest" description="Disordered" evidence="2">
    <location>
        <begin position="97"/>
        <end position="116"/>
    </location>
</feature>
<dbReference type="InterPro" id="IPR036511">
    <property type="entry name" value="TGT-like_sf"/>
</dbReference>
<dbReference type="Proteomes" id="UP000316726">
    <property type="component" value="Chromosome 8"/>
</dbReference>
<dbReference type="STRING" id="1764295.A0A5B8MTH1"/>
<dbReference type="Gene3D" id="3.20.20.105">
    <property type="entry name" value="Queuine tRNA-ribosyltransferase-like"/>
    <property type="match status" value="1"/>
</dbReference>
<dbReference type="OrthoDB" id="10249838at2759"/>
<protein>
    <submittedName>
        <fullName evidence="4">Queuine tRNA-ribosyltransferase</fullName>
    </submittedName>
</protein>
<feature type="domain" description="tRNA-guanine(15) transglycosylase-like" evidence="3">
    <location>
        <begin position="59"/>
        <end position="454"/>
    </location>
</feature>